<gene>
    <name evidence="7" type="ORF">BD626DRAFT_571612</name>
</gene>
<feature type="transmembrane region" description="Helical" evidence="6">
    <location>
        <begin position="460"/>
        <end position="480"/>
    </location>
</feature>
<dbReference type="AlphaFoldDB" id="A0A550C6X1"/>
<dbReference type="EMBL" id="VDMD01000021">
    <property type="protein sequence ID" value="TRM60545.1"/>
    <property type="molecule type" value="Genomic_DNA"/>
</dbReference>
<keyword evidence="2 6" id="KW-0812">Transmembrane</keyword>
<evidence type="ECO:0000313" key="7">
    <source>
        <dbReference type="EMBL" id="TRM60545.1"/>
    </source>
</evidence>
<proteinExistence type="predicted"/>
<dbReference type="InterPro" id="IPR013946">
    <property type="entry name" value="NCA2-like"/>
</dbReference>
<evidence type="ECO:0000256" key="5">
    <source>
        <dbReference type="ARBA" id="ARBA00023136"/>
    </source>
</evidence>
<dbReference type="GO" id="GO:0005741">
    <property type="term" value="C:mitochondrial outer membrane"/>
    <property type="evidence" value="ECO:0007669"/>
    <property type="project" value="TreeGrafter"/>
</dbReference>
<dbReference type="PANTHER" id="PTHR28234">
    <property type="entry name" value="NUCLEAR CONTROL OF ATPASE PROTEIN 2"/>
    <property type="match status" value="1"/>
</dbReference>
<evidence type="ECO:0000256" key="2">
    <source>
        <dbReference type="ARBA" id="ARBA00022692"/>
    </source>
</evidence>
<evidence type="ECO:0000256" key="3">
    <source>
        <dbReference type="ARBA" id="ARBA00022989"/>
    </source>
</evidence>
<sequence length="600" mass="66700">MSTQFIDHYVHPLTVSRPTTPGEEKREYSVAVATRETPRKRALREILGALDSKPRSLEALKEQLEALTRLEGDGETTIVVATDDEDQAIRKAVVHRLVVELYAETMEAHLAQASQAEEDSEWWADVARSKSGVSLYLLQTLPARLSRVLSTILDALRAENLPATLTSVRTLLAREARALHPASLLAAAFPHLHHQARPLSLTLAHECRFKRGELARLRDERAETLGHLASLRAELRDAPSEQELAALVQRMGDPSQAQARIGSSALLPELTALCTGVLPAQAAAHRARVQELGLLRLGYWTRMWPVFAVAHPPLAAGGYAWRSRDALVEMLRDARETARGFLIGYLIEPIKDVVRTVRTGGEGGGMLVHKEAVEADIESLERMTLALARDKLSYTQAQLDNLSAQVRVGDLTPVMEMYEEDIRRPLRSVLAGSLLRNVFVQVDIDQALSGIDRLLKSQELTFAFVGVAPALLVVYLLGGATSRLYSSARRGGRYYRAGGSRSERVQAWFVMRRIERLLVAHELSARTSGLLLLSLTHLRGYGERCLLRGSRVREGFLEDVDDLEDPELGRAEKLRVVERMWRCWGDALGWGRRDSVGEAI</sequence>
<keyword evidence="8" id="KW-1185">Reference proteome</keyword>
<keyword evidence="4" id="KW-0496">Mitochondrion</keyword>
<evidence type="ECO:0000256" key="4">
    <source>
        <dbReference type="ARBA" id="ARBA00023128"/>
    </source>
</evidence>
<accession>A0A550C6X1</accession>
<dbReference type="Pfam" id="PF08637">
    <property type="entry name" value="NCA2"/>
    <property type="match status" value="1"/>
</dbReference>
<organism evidence="7 8">
    <name type="scientific">Schizophyllum amplum</name>
    <dbReference type="NCBI Taxonomy" id="97359"/>
    <lineage>
        <taxon>Eukaryota</taxon>
        <taxon>Fungi</taxon>
        <taxon>Dikarya</taxon>
        <taxon>Basidiomycota</taxon>
        <taxon>Agaricomycotina</taxon>
        <taxon>Agaricomycetes</taxon>
        <taxon>Agaricomycetidae</taxon>
        <taxon>Agaricales</taxon>
        <taxon>Schizophyllaceae</taxon>
        <taxon>Schizophyllum</taxon>
    </lineage>
</organism>
<evidence type="ECO:0000313" key="8">
    <source>
        <dbReference type="Proteomes" id="UP000320762"/>
    </source>
</evidence>
<name>A0A550C6X1_9AGAR</name>
<evidence type="ECO:0000256" key="6">
    <source>
        <dbReference type="SAM" id="Phobius"/>
    </source>
</evidence>
<comment type="subcellular location">
    <subcellularLocation>
        <location evidence="1">Mitochondrion membrane</location>
        <topology evidence="1">Multi-pass membrane protein</topology>
    </subcellularLocation>
</comment>
<dbReference type="Proteomes" id="UP000320762">
    <property type="component" value="Unassembled WGS sequence"/>
</dbReference>
<dbReference type="PANTHER" id="PTHR28234:SF1">
    <property type="entry name" value="NUCLEAR CONTROL OF ATPASE PROTEIN 2"/>
    <property type="match status" value="1"/>
</dbReference>
<dbReference type="OrthoDB" id="413313at2759"/>
<comment type="caution">
    <text evidence="7">The sequence shown here is derived from an EMBL/GenBank/DDBJ whole genome shotgun (WGS) entry which is preliminary data.</text>
</comment>
<evidence type="ECO:0000256" key="1">
    <source>
        <dbReference type="ARBA" id="ARBA00004225"/>
    </source>
</evidence>
<protein>
    <submittedName>
        <fullName evidence="7">ATP synthase regulation protein NCA2-domain-containing protein</fullName>
    </submittedName>
</protein>
<dbReference type="STRING" id="97359.A0A550C6X1"/>
<keyword evidence="5 6" id="KW-0472">Membrane</keyword>
<reference evidence="7 8" key="1">
    <citation type="journal article" date="2019" name="New Phytol.">
        <title>Comparative genomics reveals unique wood-decay strategies and fruiting body development in the Schizophyllaceae.</title>
        <authorList>
            <person name="Almasi E."/>
            <person name="Sahu N."/>
            <person name="Krizsan K."/>
            <person name="Balint B."/>
            <person name="Kovacs G.M."/>
            <person name="Kiss B."/>
            <person name="Cseklye J."/>
            <person name="Drula E."/>
            <person name="Henrissat B."/>
            <person name="Nagy I."/>
            <person name="Chovatia M."/>
            <person name="Adam C."/>
            <person name="LaButti K."/>
            <person name="Lipzen A."/>
            <person name="Riley R."/>
            <person name="Grigoriev I.V."/>
            <person name="Nagy L.G."/>
        </authorList>
    </citation>
    <scope>NUCLEOTIDE SEQUENCE [LARGE SCALE GENOMIC DNA]</scope>
    <source>
        <strain evidence="7 8">NL-1724</strain>
    </source>
</reference>
<keyword evidence="3 6" id="KW-1133">Transmembrane helix</keyword>